<evidence type="ECO:0000313" key="3">
    <source>
        <dbReference type="EMBL" id="MBB4763070.1"/>
    </source>
</evidence>
<evidence type="ECO:0000313" key="4">
    <source>
        <dbReference type="Proteomes" id="UP000578112"/>
    </source>
</evidence>
<feature type="transmembrane region" description="Helical" evidence="1">
    <location>
        <begin position="32"/>
        <end position="52"/>
    </location>
</feature>
<keyword evidence="4" id="KW-1185">Reference proteome</keyword>
<dbReference type="RefSeq" id="WP_184994428.1">
    <property type="nucleotide sequence ID" value="NZ_BOMK01000062.1"/>
</dbReference>
<dbReference type="Proteomes" id="UP000578112">
    <property type="component" value="Unassembled WGS sequence"/>
</dbReference>
<sequence length="73" mass="7821">MTESRLRPVLWLVLIVSLAANAVTSSIGATVPGIVCGVVAVACAVTLGVHHYRSRRGSDIQRSRSRYGSVRSR</sequence>
<feature type="chain" id="PRO_5038635337" description="Secreted protein" evidence="2">
    <location>
        <begin position="23"/>
        <end position="73"/>
    </location>
</feature>
<proteinExistence type="predicted"/>
<organism evidence="3 4">
    <name type="scientific">Actinoplanes digitatis</name>
    <dbReference type="NCBI Taxonomy" id="1868"/>
    <lineage>
        <taxon>Bacteria</taxon>
        <taxon>Bacillati</taxon>
        <taxon>Actinomycetota</taxon>
        <taxon>Actinomycetes</taxon>
        <taxon>Micromonosporales</taxon>
        <taxon>Micromonosporaceae</taxon>
        <taxon>Actinoplanes</taxon>
    </lineage>
</organism>
<gene>
    <name evidence="3" type="ORF">BJ971_003626</name>
</gene>
<reference evidence="3 4" key="1">
    <citation type="submission" date="2020-08" db="EMBL/GenBank/DDBJ databases">
        <title>Sequencing the genomes of 1000 actinobacteria strains.</title>
        <authorList>
            <person name="Klenk H.-P."/>
        </authorList>
    </citation>
    <scope>NUCLEOTIDE SEQUENCE [LARGE SCALE GENOMIC DNA]</scope>
    <source>
        <strain evidence="3 4">DSM 43149</strain>
    </source>
</reference>
<evidence type="ECO:0000256" key="2">
    <source>
        <dbReference type="SAM" id="SignalP"/>
    </source>
</evidence>
<name>A0A7W7MQY9_9ACTN</name>
<comment type="caution">
    <text evidence="3">The sequence shown here is derived from an EMBL/GenBank/DDBJ whole genome shotgun (WGS) entry which is preliminary data.</text>
</comment>
<dbReference type="EMBL" id="JACHNH010000001">
    <property type="protein sequence ID" value="MBB4763070.1"/>
    <property type="molecule type" value="Genomic_DNA"/>
</dbReference>
<keyword evidence="2" id="KW-0732">Signal</keyword>
<keyword evidence="1" id="KW-1133">Transmembrane helix</keyword>
<dbReference type="AlphaFoldDB" id="A0A7W7MQY9"/>
<accession>A0A7W7MQY9</accession>
<feature type="signal peptide" evidence="2">
    <location>
        <begin position="1"/>
        <end position="22"/>
    </location>
</feature>
<keyword evidence="1" id="KW-0472">Membrane</keyword>
<keyword evidence="1" id="KW-0812">Transmembrane</keyword>
<evidence type="ECO:0000256" key="1">
    <source>
        <dbReference type="SAM" id="Phobius"/>
    </source>
</evidence>
<evidence type="ECO:0008006" key="5">
    <source>
        <dbReference type="Google" id="ProtNLM"/>
    </source>
</evidence>
<protein>
    <recommendedName>
        <fullName evidence="5">Secreted protein</fullName>
    </recommendedName>
</protein>